<proteinExistence type="predicted"/>
<dbReference type="Pfam" id="PF03548">
    <property type="entry name" value="LolA"/>
    <property type="match status" value="1"/>
</dbReference>
<dbReference type="RefSeq" id="WP_345234015.1">
    <property type="nucleotide sequence ID" value="NZ_BAABGZ010000010.1"/>
</dbReference>
<evidence type="ECO:0000256" key="2">
    <source>
        <dbReference type="SAM" id="SignalP"/>
    </source>
</evidence>
<dbReference type="SUPFAM" id="SSF89392">
    <property type="entry name" value="Prokaryotic lipoproteins and lipoprotein localization factors"/>
    <property type="match status" value="1"/>
</dbReference>
<dbReference type="CDD" id="cd16325">
    <property type="entry name" value="LolA"/>
    <property type="match status" value="1"/>
</dbReference>
<keyword evidence="1 2" id="KW-0732">Signal</keyword>
<feature type="signal peptide" evidence="2">
    <location>
        <begin position="1"/>
        <end position="20"/>
    </location>
</feature>
<dbReference type="Gene3D" id="2.50.20.10">
    <property type="entry name" value="Lipoprotein localisation LolA/LolB/LppX"/>
    <property type="match status" value="1"/>
</dbReference>
<dbReference type="EMBL" id="BAABGZ010000010">
    <property type="protein sequence ID" value="GAA4350241.1"/>
    <property type="molecule type" value="Genomic_DNA"/>
</dbReference>
<evidence type="ECO:0000313" key="4">
    <source>
        <dbReference type="Proteomes" id="UP001501153"/>
    </source>
</evidence>
<name>A0ABP8I2X9_9BACT</name>
<evidence type="ECO:0008006" key="5">
    <source>
        <dbReference type="Google" id="ProtNLM"/>
    </source>
</evidence>
<comment type="caution">
    <text evidence="3">The sequence shown here is derived from an EMBL/GenBank/DDBJ whole genome shotgun (WGS) entry which is preliminary data.</text>
</comment>
<keyword evidence="4" id="KW-1185">Reference proteome</keyword>
<feature type="chain" id="PRO_5047245094" description="Outer membrane lipoprotein carrier protein LolA" evidence="2">
    <location>
        <begin position="21"/>
        <end position="215"/>
    </location>
</feature>
<evidence type="ECO:0000256" key="1">
    <source>
        <dbReference type="ARBA" id="ARBA00022729"/>
    </source>
</evidence>
<dbReference type="InterPro" id="IPR004564">
    <property type="entry name" value="OM_lipoprot_carrier_LolA-like"/>
</dbReference>
<protein>
    <recommendedName>
        <fullName evidence="5">Outer membrane lipoprotein carrier protein LolA</fullName>
    </recommendedName>
</protein>
<reference evidence="4" key="1">
    <citation type="journal article" date="2019" name="Int. J. Syst. Evol. Microbiol.">
        <title>The Global Catalogue of Microorganisms (GCM) 10K type strain sequencing project: providing services to taxonomists for standard genome sequencing and annotation.</title>
        <authorList>
            <consortium name="The Broad Institute Genomics Platform"/>
            <consortium name="The Broad Institute Genome Sequencing Center for Infectious Disease"/>
            <person name="Wu L."/>
            <person name="Ma J."/>
        </authorList>
    </citation>
    <scope>NUCLEOTIDE SEQUENCE [LARGE SCALE GENOMIC DNA]</scope>
    <source>
        <strain evidence="4">JCM 17923</strain>
    </source>
</reference>
<gene>
    <name evidence="3" type="ORF">GCM10023185_07830</name>
</gene>
<dbReference type="InterPro" id="IPR029046">
    <property type="entry name" value="LolA/LolB/LppX"/>
</dbReference>
<organism evidence="3 4">
    <name type="scientific">Hymenobacter saemangeumensis</name>
    <dbReference type="NCBI Taxonomy" id="1084522"/>
    <lineage>
        <taxon>Bacteria</taxon>
        <taxon>Pseudomonadati</taxon>
        <taxon>Bacteroidota</taxon>
        <taxon>Cytophagia</taxon>
        <taxon>Cytophagales</taxon>
        <taxon>Hymenobacteraceae</taxon>
        <taxon>Hymenobacter</taxon>
    </lineage>
</organism>
<evidence type="ECO:0000313" key="3">
    <source>
        <dbReference type="EMBL" id="GAA4350241.1"/>
    </source>
</evidence>
<dbReference type="PANTHER" id="PTHR35869:SF1">
    <property type="entry name" value="OUTER-MEMBRANE LIPOPROTEIN CARRIER PROTEIN"/>
    <property type="match status" value="1"/>
</dbReference>
<accession>A0ABP8I2X9</accession>
<dbReference type="Proteomes" id="UP001501153">
    <property type="component" value="Unassembled WGS sequence"/>
</dbReference>
<sequence>MKKFLSLLLLSASLALPAVAQQDPKAGKILDQMSAKYQALKAYSASFTQTLESPGLKGQKQNLTGDITVSGQKFRLKMSGQEVINNGTTTWTYLKNENEVNISDSDPDTQEMSPSQIYTMYKKGYKYTYVQEVKEGGEALDVIELSPENRQNDVFKVRLKVRKKDTSVKSWQMFKKNGNRYTFLIKDFKPNPAVDANTFAFDKTKYKGVKVVDLR</sequence>
<dbReference type="PANTHER" id="PTHR35869">
    <property type="entry name" value="OUTER-MEMBRANE LIPOPROTEIN CARRIER PROTEIN"/>
    <property type="match status" value="1"/>
</dbReference>